<keyword evidence="1" id="KW-0862">Zinc</keyword>
<feature type="region of interest" description="Disordered" evidence="2">
    <location>
        <begin position="105"/>
        <end position="149"/>
    </location>
</feature>
<feature type="compositionally biased region" description="Low complexity" evidence="2">
    <location>
        <begin position="105"/>
        <end position="122"/>
    </location>
</feature>
<dbReference type="PROSITE" id="PS50157">
    <property type="entry name" value="ZINC_FINGER_C2H2_2"/>
    <property type="match status" value="1"/>
</dbReference>
<proteinExistence type="predicted"/>
<dbReference type="PROSITE" id="PS00028">
    <property type="entry name" value="ZINC_FINGER_C2H2_1"/>
    <property type="match status" value="1"/>
</dbReference>
<evidence type="ECO:0000256" key="2">
    <source>
        <dbReference type="SAM" id="MobiDB-lite"/>
    </source>
</evidence>
<dbReference type="Proteomes" id="UP000237481">
    <property type="component" value="Unassembled WGS sequence"/>
</dbReference>
<gene>
    <name evidence="4" type="ORF">TPAR_00848</name>
</gene>
<dbReference type="EMBL" id="PKSG01000085">
    <property type="protein sequence ID" value="POR38950.1"/>
    <property type="molecule type" value="Genomic_DNA"/>
</dbReference>
<dbReference type="GO" id="GO:0008270">
    <property type="term" value="F:zinc ion binding"/>
    <property type="evidence" value="ECO:0007669"/>
    <property type="project" value="UniProtKB-KW"/>
</dbReference>
<feature type="region of interest" description="Disordered" evidence="2">
    <location>
        <begin position="1"/>
        <end position="23"/>
    </location>
</feature>
<feature type="compositionally biased region" description="Polar residues" evidence="2">
    <location>
        <begin position="1"/>
        <end position="22"/>
    </location>
</feature>
<dbReference type="Gene3D" id="3.30.160.60">
    <property type="entry name" value="Classic Zinc Finger"/>
    <property type="match status" value="1"/>
</dbReference>
<comment type="caution">
    <text evidence="4">The sequence shown here is derived from an EMBL/GenBank/DDBJ whole genome shotgun (WGS) entry which is preliminary data.</text>
</comment>
<dbReference type="InterPro" id="IPR013087">
    <property type="entry name" value="Znf_C2H2_type"/>
</dbReference>
<evidence type="ECO:0000313" key="4">
    <source>
        <dbReference type="EMBL" id="POR38950.1"/>
    </source>
</evidence>
<dbReference type="SMART" id="SM00355">
    <property type="entry name" value="ZnF_C2H2"/>
    <property type="match status" value="3"/>
</dbReference>
<sequence length="482" mass="52387">MSSASSPDSTMTPESDTGSFAPTSPAFEAHDYMYRSMVRQLLLRYTKQELDQLLEEESNEAAACRSALLAATHSGDYAALVPDDVAHGMMCYTANFGALDDMSPRSLPRSIPRSIPNPSAASGSLRPLASAGSPTPGTGAGTRTGGRPSSGRMDYACGFCAEICIPKTFTRRNDLRRHIDQFHNTNAQWRCQHPGCHRAFDWSTAYQIHLREDHGGSLMRVSEAKVVLCPQTVFACGYEGCPRVFEAADDGDVPATWKLYTTHLIKHCDEGRDAGPWEYSHRMRNLLSQSRLSAAWGAVSDSSDSSQLQWEPASSRTLRKLLETRHVADLPRLVGCAMMLGSARATRDSLEAEFDLRLPIKRECPRAASKHDMGDDSPPADLALGGVPYGMPSANSAAYQDPSGPVDSYTLYNDSQTLPTPVASPHAPFCLPGPALYEDEAAQPQYAAAHDAVAVTHDHADPWTAVYAYTKLDLGDPMALEE</sequence>
<name>A0A2S4L930_9HYPO</name>
<organism evidence="4 5">
    <name type="scientific">Tolypocladium paradoxum</name>
    <dbReference type="NCBI Taxonomy" id="94208"/>
    <lineage>
        <taxon>Eukaryota</taxon>
        <taxon>Fungi</taxon>
        <taxon>Dikarya</taxon>
        <taxon>Ascomycota</taxon>
        <taxon>Pezizomycotina</taxon>
        <taxon>Sordariomycetes</taxon>
        <taxon>Hypocreomycetidae</taxon>
        <taxon>Hypocreales</taxon>
        <taxon>Ophiocordycipitaceae</taxon>
        <taxon>Tolypocladium</taxon>
    </lineage>
</organism>
<evidence type="ECO:0000259" key="3">
    <source>
        <dbReference type="PROSITE" id="PS50157"/>
    </source>
</evidence>
<protein>
    <recommendedName>
        <fullName evidence="3">C2H2-type domain-containing protein</fullName>
    </recommendedName>
</protein>
<dbReference type="OrthoDB" id="5208775at2759"/>
<evidence type="ECO:0000313" key="5">
    <source>
        <dbReference type="Proteomes" id="UP000237481"/>
    </source>
</evidence>
<evidence type="ECO:0000256" key="1">
    <source>
        <dbReference type="PROSITE-ProRule" id="PRU00042"/>
    </source>
</evidence>
<feature type="domain" description="C2H2-type" evidence="3">
    <location>
        <begin position="189"/>
        <end position="219"/>
    </location>
</feature>
<keyword evidence="1" id="KW-0479">Metal-binding</keyword>
<dbReference type="AlphaFoldDB" id="A0A2S4L930"/>
<keyword evidence="5" id="KW-1185">Reference proteome</keyword>
<keyword evidence="1" id="KW-0863">Zinc-finger</keyword>
<accession>A0A2S4L930</accession>
<reference evidence="4 5" key="1">
    <citation type="submission" date="2018-01" db="EMBL/GenBank/DDBJ databases">
        <title>Harnessing the power of phylogenomics to disentangle the directionality and signatures of interkingdom host jumping in the parasitic fungal genus Tolypocladium.</title>
        <authorList>
            <person name="Quandt C.A."/>
            <person name="Patterson W."/>
            <person name="Spatafora J.W."/>
        </authorList>
    </citation>
    <scope>NUCLEOTIDE SEQUENCE [LARGE SCALE GENOMIC DNA]</scope>
    <source>
        <strain evidence="4 5">NRBC 100945</strain>
    </source>
</reference>